<feature type="domain" description="SbsC C-terminal" evidence="3">
    <location>
        <begin position="296"/>
        <end position="420"/>
    </location>
</feature>
<sequence length="488" mass="54616">MRKYRQLLTLLFVFTLVTATFVPVSAASSFSSTESLIKKYSKSYPKLSVYYRNLVTGETYTYQPTKVRQAASTIKLPLVLYVYELAAKNKLNLNERLTYKKHHYYGGSGVIQNDRVGTTYTINDLVYKAITYSDNIAFIMLRERVGKASFIKYAKSIGGKVVYPNGRNMTTAADLATYMNAVWNFSKKYPDLGNKLISMLSHTVYKDTVASSLKADQVAHKVGYIPANLVYNDVALVKDTQPYILVVTTEGIPVGKDVKVISAIADAIHKNHTQRIYAKVADSVRTAQLKNASLVKQILIEYNANVQIQPYAAYNEVKKSLQEAKKLVATLPADKQSAYKRSLADIEVWIGRAANFIDAISAGRKLDAGTNELRKYLQAGDIQNSIASYHSLSSLQKRQAVYLYKPYGKATREAILSKYKGVSQVALEQGRLVVLISDLMNSLEEAVASGDKEKVDAYQQEIEEILLKVQEKVMRDHLGEWVQSVVEN</sequence>
<keyword evidence="1" id="KW-0732">Signal</keyword>
<dbReference type="Pfam" id="PF13354">
    <property type="entry name" value="Beta-lactamase2"/>
    <property type="match status" value="1"/>
</dbReference>
<dbReference type="PANTHER" id="PTHR35333">
    <property type="entry name" value="BETA-LACTAMASE"/>
    <property type="match status" value="1"/>
</dbReference>
<accession>A0ABV6KUJ3</accession>
<dbReference type="Pfam" id="PF18058">
    <property type="entry name" value="SbsC_C"/>
    <property type="match status" value="1"/>
</dbReference>
<feature type="domain" description="Beta-lactamase class A catalytic" evidence="2">
    <location>
        <begin position="48"/>
        <end position="249"/>
    </location>
</feature>
<reference evidence="4 5" key="1">
    <citation type="submission" date="2024-09" db="EMBL/GenBank/DDBJ databases">
        <authorList>
            <person name="Sun Q."/>
            <person name="Mori K."/>
        </authorList>
    </citation>
    <scope>NUCLEOTIDE SEQUENCE [LARGE SCALE GENOMIC DNA]</scope>
    <source>
        <strain evidence="4 5">CGMCC 1.9126</strain>
    </source>
</reference>
<feature type="signal peptide" evidence="1">
    <location>
        <begin position="1"/>
        <end position="26"/>
    </location>
</feature>
<dbReference type="Proteomes" id="UP001589738">
    <property type="component" value="Unassembled WGS sequence"/>
</dbReference>
<protein>
    <submittedName>
        <fullName evidence="4">Serine hydrolase</fullName>
    </submittedName>
</protein>
<evidence type="ECO:0000313" key="5">
    <source>
        <dbReference type="Proteomes" id="UP001589738"/>
    </source>
</evidence>
<keyword evidence="4" id="KW-0378">Hydrolase</keyword>
<dbReference type="PANTHER" id="PTHR35333:SF3">
    <property type="entry name" value="BETA-LACTAMASE-TYPE TRANSPEPTIDASE FOLD CONTAINING PROTEIN"/>
    <property type="match status" value="1"/>
</dbReference>
<name>A0ABV6KUJ3_9BACI</name>
<evidence type="ECO:0000313" key="4">
    <source>
        <dbReference type="EMBL" id="MFC0475558.1"/>
    </source>
</evidence>
<dbReference type="Gene3D" id="1.20.58.780">
    <property type="match status" value="1"/>
</dbReference>
<organism evidence="4 5">
    <name type="scientific">Robertmurraya beringensis</name>
    <dbReference type="NCBI Taxonomy" id="641660"/>
    <lineage>
        <taxon>Bacteria</taxon>
        <taxon>Bacillati</taxon>
        <taxon>Bacillota</taxon>
        <taxon>Bacilli</taxon>
        <taxon>Bacillales</taxon>
        <taxon>Bacillaceae</taxon>
        <taxon>Robertmurraya</taxon>
    </lineage>
</organism>
<feature type="chain" id="PRO_5045101218" evidence="1">
    <location>
        <begin position="27"/>
        <end position="488"/>
    </location>
</feature>
<comment type="caution">
    <text evidence="4">The sequence shown here is derived from an EMBL/GenBank/DDBJ whole genome shotgun (WGS) entry which is preliminary data.</text>
</comment>
<evidence type="ECO:0000256" key="1">
    <source>
        <dbReference type="SAM" id="SignalP"/>
    </source>
</evidence>
<dbReference type="SUPFAM" id="SSF56601">
    <property type="entry name" value="beta-lactamase/transpeptidase-like"/>
    <property type="match status" value="1"/>
</dbReference>
<gene>
    <name evidence="4" type="ORF">ACFFHF_09885</name>
</gene>
<dbReference type="InterPro" id="IPR041378">
    <property type="entry name" value="S-layer_SbsC_C"/>
</dbReference>
<dbReference type="GO" id="GO:0016787">
    <property type="term" value="F:hydrolase activity"/>
    <property type="evidence" value="ECO:0007669"/>
    <property type="project" value="UniProtKB-KW"/>
</dbReference>
<dbReference type="Gene3D" id="3.40.710.10">
    <property type="entry name" value="DD-peptidase/beta-lactamase superfamily"/>
    <property type="match status" value="1"/>
</dbReference>
<dbReference type="InterPro" id="IPR045155">
    <property type="entry name" value="Beta-lactam_cat"/>
</dbReference>
<dbReference type="EMBL" id="JBHLUU010000028">
    <property type="protein sequence ID" value="MFC0475558.1"/>
    <property type="molecule type" value="Genomic_DNA"/>
</dbReference>
<evidence type="ECO:0000259" key="2">
    <source>
        <dbReference type="Pfam" id="PF13354"/>
    </source>
</evidence>
<proteinExistence type="predicted"/>
<evidence type="ECO:0000259" key="3">
    <source>
        <dbReference type="Pfam" id="PF18058"/>
    </source>
</evidence>
<dbReference type="InterPro" id="IPR012338">
    <property type="entry name" value="Beta-lactam/transpept-like"/>
</dbReference>
<dbReference type="RefSeq" id="WP_377057975.1">
    <property type="nucleotide sequence ID" value="NZ_JBHLUU010000028.1"/>
</dbReference>
<keyword evidence="5" id="KW-1185">Reference proteome</keyword>
<dbReference type="InterPro" id="IPR000871">
    <property type="entry name" value="Beta-lactam_class-A"/>
</dbReference>